<evidence type="ECO:0000313" key="3">
    <source>
        <dbReference type="EMBL" id="KHJ30872.1"/>
    </source>
</evidence>
<proteinExistence type="predicted"/>
<dbReference type="SMART" id="SM00355">
    <property type="entry name" value="ZnF_C2H2"/>
    <property type="match status" value="3"/>
</dbReference>
<dbReference type="HOGENOM" id="CLU_031491_1_0_1"/>
<evidence type="ECO:0000256" key="1">
    <source>
        <dbReference type="PROSITE-ProRule" id="PRU00042"/>
    </source>
</evidence>
<dbReference type="OMA" id="MTHIEEG"/>
<dbReference type="Proteomes" id="UP000030854">
    <property type="component" value="Unassembled WGS sequence"/>
</dbReference>
<dbReference type="AlphaFoldDB" id="A0A0B1NWZ4"/>
<evidence type="ECO:0000313" key="4">
    <source>
        <dbReference type="Proteomes" id="UP000030854"/>
    </source>
</evidence>
<dbReference type="GO" id="GO:0008270">
    <property type="term" value="F:zinc ion binding"/>
    <property type="evidence" value="ECO:0007669"/>
    <property type="project" value="UniProtKB-KW"/>
</dbReference>
<feature type="domain" description="C2H2-type" evidence="2">
    <location>
        <begin position="178"/>
        <end position="209"/>
    </location>
</feature>
<keyword evidence="1" id="KW-0863">Zinc-finger</keyword>
<dbReference type="Gene3D" id="3.30.160.60">
    <property type="entry name" value="Classic Zinc Finger"/>
    <property type="match status" value="1"/>
</dbReference>
<dbReference type="EMBL" id="JNVN01003496">
    <property type="protein sequence ID" value="KHJ30872.1"/>
    <property type="molecule type" value="Genomic_DNA"/>
</dbReference>
<name>A0A0B1NWZ4_UNCNE</name>
<accession>A0A0B1NWZ4</accession>
<dbReference type="STRING" id="52586.A0A0B1NWZ4"/>
<dbReference type="OrthoDB" id="8117402at2759"/>
<keyword evidence="4" id="KW-1185">Reference proteome</keyword>
<reference evidence="3 4" key="1">
    <citation type="journal article" date="2014" name="BMC Genomics">
        <title>Adaptive genomic structural variation in the grape powdery mildew pathogen, Erysiphe necator.</title>
        <authorList>
            <person name="Jones L."/>
            <person name="Riaz S."/>
            <person name="Morales-Cruz A."/>
            <person name="Amrine K.C."/>
            <person name="McGuire B."/>
            <person name="Gubler W.D."/>
            <person name="Walker M.A."/>
            <person name="Cantu D."/>
        </authorList>
    </citation>
    <scope>NUCLEOTIDE SEQUENCE [LARGE SCALE GENOMIC DNA]</scope>
    <source>
        <strain evidence="4">c</strain>
    </source>
</reference>
<keyword evidence="1" id="KW-0862">Zinc</keyword>
<comment type="caution">
    <text evidence="3">The sequence shown here is derived from an EMBL/GenBank/DDBJ whole genome shotgun (WGS) entry which is preliminary data.</text>
</comment>
<dbReference type="Pfam" id="PF00096">
    <property type="entry name" value="zf-C2H2"/>
    <property type="match status" value="2"/>
</dbReference>
<gene>
    <name evidence="3" type="ORF">EV44_g3413</name>
</gene>
<protein>
    <submittedName>
        <fullName evidence="3">Putative c2h2 finger domain-containing protein</fullName>
    </submittedName>
</protein>
<organism evidence="3 4">
    <name type="scientific">Uncinula necator</name>
    <name type="common">Grape powdery mildew</name>
    <dbReference type="NCBI Taxonomy" id="52586"/>
    <lineage>
        <taxon>Eukaryota</taxon>
        <taxon>Fungi</taxon>
        <taxon>Dikarya</taxon>
        <taxon>Ascomycota</taxon>
        <taxon>Pezizomycotina</taxon>
        <taxon>Leotiomycetes</taxon>
        <taxon>Erysiphales</taxon>
        <taxon>Erysiphaceae</taxon>
        <taxon>Erysiphe</taxon>
    </lineage>
</organism>
<keyword evidence="1" id="KW-0479">Metal-binding</keyword>
<sequence>MHPLSQNLKCQGCSKTFPRLGALVAHIESSQCKSMTESHLSIIRENKLRAYETQKAARNFKDFNRCGFPTEYDVEPLPLSLSTDRQVKNQNNSTLSNHMKNDGNEDLINFESRPTILNSVPGISNEPTRWTSLDPNLNQTESNVTDNYPTSKQTQAIIDPNIPGFRAENFFIPLLMKYKCPHKSCGKTFKNKTGFMQHLNSQAHRNEELKCINCLKHFATATALTQHCESQSLRCKIRDSDSYEQMVDIMTSGFATITGRLPDNTVKYSTTKSVRTKNRT</sequence>
<dbReference type="InterPro" id="IPR013087">
    <property type="entry name" value="Znf_C2H2_type"/>
</dbReference>
<dbReference type="PROSITE" id="PS00028">
    <property type="entry name" value="ZINC_FINGER_C2H2_1"/>
    <property type="match status" value="1"/>
</dbReference>
<dbReference type="PROSITE" id="PS50157">
    <property type="entry name" value="ZINC_FINGER_C2H2_2"/>
    <property type="match status" value="1"/>
</dbReference>
<evidence type="ECO:0000259" key="2">
    <source>
        <dbReference type="PROSITE" id="PS50157"/>
    </source>
</evidence>